<feature type="transmembrane region" description="Helical" evidence="1">
    <location>
        <begin position="135"/>
        <end position="156"/>
    </location>
</feature>
<organism evidence="2 3">
    <name type="scientific">Thiovibrio frasassiensis</name>
    <dbReference type="NCBI Taxonomy" id="2984131"/>
    <lineage>
        <taxon>Bacteria</taxon>
        <taxon>Pseudomonadati</taxon>
        <taxon>Thermodesulfobacteriota</taxon>
        <taxon>Desulfobulbia</taxon>
        <taxon>Desulfobulbales</taxon>
        <taxon>Thiovibrionaceae</taxon>
        <taxon>Thiovibrio</taxon>
    </lineage>
</organism>
<evidence type="ECO:0000313" key="2">
    <source>
        <dbReference type="EMBL" id="MDG4476647.1"/>
    </source>
</evidence>
<keyword evidence="3" id="KW-1185">Reference proteome</keyword>
<comment type="caution">
    <text evidence="2">The sequence shown here is derived from an EMBL/GenBank/DDBJ whole genome shotgun (WGS) entry which is preliminary data.</text>
</comment>
<name>A0A9X4RQW1_9BACT</name>
<accession>A0A9X4RQW1</accession>
<reference evidence="2" key="1">
    <citation type="journal article" date="2022" name="bioRxiv">
        <title>Thiovibrio frasassiensisgen. nov., sp. nov., an autotrophic, elemental sulfur disproportionating bacterium isolated from sulfidic karst sediment, and proposal of Thiovibrionaceae fam. nov.</title>
        <authorList>
            <person name="Aronson H."/>
            <person name="Thomas C."/>
            <person name="Bhattacharyya M."/>
            <person name="Eckstein S."/>
            <person name="Jensen S."/>
            <person name="Barco R."/>
            <person name="Macalady J."/>
            <person name="Amend J."/>
        </authorList>
    </citation>
    <scope>NUCLEOTIDE SEQUENCE</scope>
    <source>
        <strain evidence="2">RS19-109</strain>
    </source>
</reference>
<proteinExistence type="predicted"/>
<evidence type="ECO:0000313" key="3">
    <source>
        <dbReference type="Proteomes" id="UP001154240"/>
    </source>
</evidence>
<dbReference type="EMBL" id="JAPHEH010000001">
    <property type="protein sequence ID" value="MDG4476647.1"/>
    <property type="molecule type" value="Genomic_DNA"/>
</dbReference>
<dbReference type="Proteomes" id="UP001154240">
    <property type="component" value="Unassembled WGS sequence"/>
</dbReference>
<keyword evidence="1" id="KW-0812">Transmembrane</keyword>
<sequence length="157" mass="16808">MGRYFLIAGCAVVAFHFGGLTSGEVLAWVAGYLAGNRVALLASGLLGVLGLCSGSLLFGGIGFFNILYVVAKGIYELVQLLLCAMALGAMIFWFDLGANLWLEGGGTLAIILYAWLYGAAFSLRVFDFNYPLKDVLFSYTVLPFVCLAVIWVSGLIL</sequence>
<keyword evidence="1" id="KW-0472">Membrane</keyword>
<evidence type="ECO:0000256" key="1">
    <source>
        <dbReference type="SAM" id="Phobius"/>
    </source>
</evidence>
<keyword evidence="1" id="KW-1133">Transmembrane helix</keyword>
<gene>
    <name evidence="2" type="ORF">OLX77_10840</name>
</gene>
<dbReference type="AlphaFoldDB" id="A0A9X4RQW1"/>
<reference evidence="2" key="2">
    <citation type="submission" date="2022-10" db="EMBL/GenBank/DDBJ databases">
        <authorList>
            <person name="Aronson H.S."/>
        </authorList>
    </citation>
    <scope>NUCLEOTIDE SEQUENCE</scope>
    <source>
        <strain evidence="2">RS19-109</strain>
    </source>
</reference>
<feature type="transmembrane region" description="Helical" evidence="1">
    <location>
        <begin position="39"/>
        <end position="70"/>
    </location>
</feature>
<feature type="transmembrane region" description="Helical" evidence="1">
    <location>
        <begin position="100"/>
        <end position="123"/>
    </location>
</feature>
<feature type="transmembrane region" description="Helical" evidence="1">
    <location>
        <begin position="77"/>
        <end position="94"/>
    </location>
</feature>
<protein>
    <submittedName>
        <fullName evidence="2">Uncharacterized protein</fullName>
    </submittedName>
</protein>
<dbReference type="RefSeq" id="WP_307633613.1">
    <property type="nucleotide sequence ID" value="NZ_JAPHEH010000001.1"/>
</dbReference>